<evidence type="ECO:0000256" key="1">
    <source>
        <dbReference type="SAM" id="MobiDB-lite"/>
    </source>
</evidence>
<dbReference type="AlphaFoldDB" id="A0AAV7YQ97"/>
<feature type="compositionally biased region" description="Low complexity" evidence="1">
    <location>
        <begin position="147"/>
        <end position="189"/>
    </location>
</feature>
<evidence type="ECO:0000313" key="3">
    <source>
        <dbReference type="Proteomes" id="UP001146793"/>
    </source>
</evidence>
<accession>A0AAV7YQ97</accession>
<name>A0AAV7YQ97_9EUKA</name>
<evidence type="ECO:0000313" key="2">
    <source>
        <dbReference type="EMBL" id="KAJ3431956.1"/>
    </source>
</evidence>
<proteinExistence type="predicted"/>
<feature type="region of interest" description="Disordered" evidence="1">
    <location>
        <begin position="132"/>
        <end position="189"/>
    </location>
</feature>
<dbReference type="PANTHER" id="PTHR36911">
    <property type="entry name" value="LIM ZINC-BINDING DOMAIN-CONTAINING PROTEIN-RELATED"/>
    <property type="match status" value="1"/>
</dbReference>
<comment type="caution">
    <text evidence="2">The sequence shown here is derived from an EMBL/GenBank/DDBJ whole genome shotgun (WGS) entry which is preliminary data.</text>
</comment>
<reference evidence="2" key="1">
    <citation type="submission" date="2022-08" db="EMBL/GenBank/DDBJ databases">
        <title>Novel sulphate-reducing endosymbionts in the free-living metamonad Anaeramoeba.</title>
        <authorList>
            <person name="Jerlstrom-Hultqvist J."/>
            <person name="Cepicka I."/>
            <person name="Gallot-Lavallee L."/>
            <person name="Salas-Leiva D."/>
            <person name="Curtis B.A."/>
            <person name="Zahonova K."/>
            <person name="Pipaliya S."/>
            <person name="Dacks J."/>
            <person name="Roger A.J."/>
        </authorList>
    </citation>
    <scope>NUCLEOTIDE SEQUENCE</scope>
    <source>
        <strain evidence="2">Busselton2</strain>
    </source>
</reference>
<protein>
    <submittedName>
        <fullName evidence="2">Uncharacterized protein</fullName>
    </submittedName>
</protein>
<dbReference type="Proteomes" id="UP001146793">
    <property type="component" value="Unassembled WGS sequence"/>
</dbReference>
<dbReference type="EMBL" id="JANTQA010000047">
    <property type="protein sequence ID" value="KAJ3431956.1"/>
    <property type="molecule type" value="Genomic_DNA"/>
</dbReference>
<sequence>MSRKQTNKKGKKKKIQKTELELYHEEYHTSNYPLNRVVNLLFTELLTTTNPKLRPASLESIQELIVSKFGKQALDAINQHFGNVSGFLFGRFPFIVKRYDRIRCAISVQRSGLSYKLFTYTKKYSQNIKQINKDNNKKKALMKRQSKNNNNNNNNKNKNNKNNNNNNNNSNNSNKNNNNINNKNNSSLLNKGDIHKLSHQFRTKFDKKTKPIKQIEEILYFCGSQTIGSLKQQIKNVKKPNVWGNLSEGNELQLLLSSKLLRDDFLITNMFGTIYVNLSDERRHWVRLVYQLREFIKTTAQPIKMSTVLDDVLTRQQKKLDKIKKEIVELV</sequence>
<organism evidence="2 3">
    <name type="scientific">Anaeramoeba flamelloides</name>
    <dbReference type="NCBI Taxonomy" id="1746091"/>
    <lineage>
        <taxon>Eukaryota</taxon>
        <taxon>Metamonada</taxon>
        <taxon>Anaeramoebidae</taxon>
        <taxon>Anaeramoeba</taxon>
    </lineage>
</organism>
<gene>
    <name evidence="2" type="ORF">M0812_20881</name>
</gene>